<dbReference type="InterPro" id="IPR039635">
    <property type="entry name" value="ERMARD"/>
</dbReference>
<evidence type="ECO:0000256" key="1">
    <source>
        <dbReference type="SAM" id="MobiDB-lite"/>
    </source>
</evidence>
<feature type="region of interest" description="Disordered" evidence="1">
    <location>
        <begin position="172"/>
        <end position="194"/>
    </location>
</feature>
<sequence>MVTFVGRQLQTVWFTQNQGLDYGGSVRLLGPVCEAVHLHLSSLTKEQFEIRYAPWLQWTGAPELFPEVFAALGSLQPPAVSLSLMKLTSCLERALGDVHLLTGKECPFLLRDLLASDELAQVFGPSVVSLLAGDGGRGAAQTSRPSLCLGSSKLDAALGKHYFSDSAYFPSPPPLSLSSPSCPSSAKRQSSLSS</sequence>
<dbReference type="PANTHER" id="PTHR31701">
    <property type="entry name" value="ENDOPLASMIC RETICULUM MEMBRANE-ASSOCIATED RNA DEGRADATION PROTEIN"/>
    <property type="match status" value="1"/>
</dbReference>
<dbReference type="AlphaFoldDB" id="A0A480XWK4"/>
<evidence type="ECO:0000313" key="2">
    <source>
        <dbReference type="EMBL" id="HDC12529.1"/>
    </source>
</evidence>
<protein>
    <submittedName>
        <fullName evidence="2">Endoplasmic reticulum membrane-associated RNA degradation protein isoform 4-like</fullName>
    </submittedName>
</protein>
<proteinExistence type="predicted"/>
<dbReference type="EMBL" id="DQIR01309868">
    <property type="protein sequence ID" value="HDC65346.1"/>
    <property type="molecule type" value="Transcribed_RNA"/>
</dbReference>
<feature type="compositionally biased region" description="Low complexity" evidence="1">
    <location>
        <begin position="176"/>
        <end position="185"/>
    </location>
</feature>
<organism evidence="2">
    <name type="scientific">Sus scrofa</name>
    <name type="common">Pig</name>
    <dbReference type="NCBI Taxonomy" id="9823"/>
    <lineage>
        <taxon>Eukaryota</taxon>
        <taxon>Metazoa</taxon>
        <taxon>Chordata</taxon>
        <taxon>Craniata</taxon>
        <taxon>Vertebrata</taxon>
        <taxon>Euteleostomi</taxon>
        <taxon>Mammalia</taxon>
        <taxon>Eutheria</taxon>
        <taxon>Laurasiatheria</taxon>
        <taxon>Artiodactyla</taxon>
        <taxon>Suina</taxon>
        <taxon>Suidae</taxon>
        <taxon>Sus</taxon>
    </lineage>
</organism>
<name>A0A480XWK4_PIG</name>
<dbReference type="PANTHER" id="PTHR31701:SF2">
    <property type="entry name" value="ENDOPLASMIC RETICULUM MEMBRANE-ASSOCIATED RNA DEGRADATION PROTEIN"/>
    <property type="match status" value="1"/>
</dbReference>
<accession>A0A480XWK4</accession>
<dbReference type="EMBL" id="DQIR01257051">
    <property type="protein sequence ID" value="HDC12529.1"/>
    <property type="molecule type" value="Transcribed_RNA"/>
</dbReference>
<reference evidence="2" key="1">
    <citation type="journal article" date="2019" name="PeerJ">
        <title>Genes of the pig, Sus scrofa, reconstructed with EvidentialGene.</title>
        <authorList>
            <person name="Gilbert D.G."/>
        </authorList>
    </citation>
    <scope>NUCLEOTIDE SEQUENCE</scope>
</reference>